<dbReference type="InterPro" id="IPR002182">
    <property type="entry name" value="NB-ARC"/>
</dbReference>
<evidence type="ECO:0000256" key="4">
    <source>
        <dbReference type="SAM" id="MobiDB-lite"/>
    </source>
</evidence>
<evidence type="ECO:0000313" key="6">
    <source>
        <dbReference type="EMBL" id="CAI0421107.1"/>
    </source>
</evidence>
<dbReference type="FunFam" id="3.40.50.10140:FF:000007">
    <property type="entry name" value="Disease resistance protein (TIR-NBS-LRR class)"/>
    <property type="match status" value="1"/>
</dbReference>
<dbReference type="InterPro" id="IPR006553">
    <property type="entry name" value="Leu-rich_rpt_Cys-con_subtyp"/>
</dbReference>
<dbReference type="Gene3D" id="3.80.10.10">
    <property type="entry name" value="Ribonuclease Inhibitor"/>
    <property type="match status" value="3"/>
</dbReference>
<dbReference type="InterPro" id="IPR000157">
    <property type="entry name" value="TIR_dom"/>
</dbReference>
<dbReference type="InterPro" id="IPR042197">
    <property type="entry name" value="Apaf_helical"/>
</dbReference>
<dbReference type="PANTHER" id="PTHR11017:SF570">
    <property type="entry name" value="DISEASE RESISTANCE PROTEIN (TIR-NBS CLASS)-RELATED"/>
    <property type="match status" value="1"/>
</dbReference>
<dbReference type="SUPFAM" id="SSF52200">
    <property type="entry name" value="Toll/Interleukin receptor TIR domain"/>
    <property type="match status" value="1"/>
</dbReference>
<dbReference type="Pfam" id="PF00931">
    <property type="entry name" value="NB-ARC"/>
    <property type="match status" value="1"/>
</dbReference>
<keyword evidence="3" id="KW-0520">NAD</keyword>
<dbReference type="Gene3D" id="3.40.50.300">
    <property type="entry name" value="P-loop containing nucleotide triphosphate hydrolases"/>
    <property type="match status" value="1"/>
</dbReference>
<evidence type="ECO:0000256" key="2">
    <source>
        <dbReference type="ARBA" id="ARBA00022737"/>
    </source>
</evidence>
<dbReference type="AlphaFoldDB" id="A0AAV0KFB3"/>
<dbReference type="SMART" id="SM00255">
    <property type="entry name" value="TIR"/>
    <property type="match status" value="1"/>
</dbReference>
<keyword evidence="1" id="KW-0433">Leucine-rich repeat</keyword>
<keyword evidence="2" id="KW-0677">Repeat</keyword>
<dbReference type="Gene3D" id="1.10.8.430">
    <property type="entry name" value="Helical domain of apoptotic protease-activating factors"/>
    <property type="match status" value="1"/>
</dbReference>
<protein>
    <recommendedName>
        <fullName evidence="5">TIR domain-containing protein</fullName>
    </recommendedName>
</protein>
<accession>A0AAV0KFB3</accession>
<dbReference type="InterPro" id="IPR058192">
    <property type="entry name" value="WHD_ROQ1-like"/>
</dbReference>
<proteinExistence type="predicted"/>
<dbReference type="Pfam" id="PF01582">
    <property type="entry name" value="TIR"/>
    <property type="match status" value="1"/>
</dbReference>
<dbReference type="PANTHER" id="PTHR11017">
    <property type="entry name" value="LEUCINE-RICH REPEAT-CONTAINING PROTEIN"/>
    <property type="match status" value="1"/>
</dbReference>
<dbReference type="PROSITE" id="PS50104">
    <property type="entry name" value="TIR"/>
    <property type="match status" value="1"/>
</dbReference>
<keyword evidence="7" id="KW-1185">Reference proteome</keyword>
<dbReference type="PRINTS" id="PR00364">
    <property type="entry name" value="DISEASERSIST"/>
</dbReference>
<reference evidence="6" key="1">
    <citation type="submission" date="2022-08" db="EMBL/GenBank/DDBJ databases">
        <authorList>
            <person name="Gutierrez-Valencia J."/>
        </authorList>
    </citation>
    <scope>NUCLEOTIDE SEQUENCE</scope>
</reference>
<dbReference type="EMBL" id="CAMGYJ010000005">
    <property type="protein sequence ID" value="CAI0421107.1"/>
    <property type="molecule type" value="Genomic_DNA"/>
</dbReference>
<dbReference type="SMART" id="SM00367">
    <property type="entry name" value="LRR_CC"/>
    <property type="match status" value="4"/>
</dbReference>
<dbReference type="SUPFAM" id="SSF52540">
    <property type="entry name" value="P-loop containing nucleoside triphosphate hydrolases"/>
    <property type="match status" value="1"/>
</dbReference>
<dbReference type="InterPro" id="IPR032675">
    <property type="entry name" value="LRR_dom_sf"/>
</dbReference>
<name>A0AAV0KFB3_9ROSI</name>
<dbReference type="GO" id="GO:0043531">
    <property type="term" value="F:ADP binding"/>
    <property type="evidence" value="ECO:0007669"/>
    <property type="project" value="InterPro"/>
</dbReference>
<dbReference type="Pfam" id="PF23282">
    <property type="entry name" value="WHD_ROQ1"/>
    <property type="match status" value="1"/>
</dbReference>
<dbReference type="InterPro" id="IPR044974">
    <property type="entry name" value="Disease_R_plants"/>
</dbReference>
<comment type="caution">
    <text evidence="6">The sequence shown here is derived from an EMBL/GenBank/DDBJ whole genome shotgun (WGS) entry which is preliminary data.</text>
</comment>
<dbReference type="GO" id="GO:0006952">
    <property type="term" value="P:defense response"/>
    <property type="evidence" value="ECO:0007669"/>
    <property type="project" value="InterPro"/>
</dbReference>
<feature type="domain" description="TIR" evidence="5">
    <location>
        <begin position="55"/>
        <end position="217"/>
    </location>
</feature>
<dbReference type="SUPFAM" id="SSF52058">
    <property type="entry name" value="L domain-like"/>
    <property type="match status" value="2"/>
</dbReference>
<feature type="compositionally biased region" description="Low complexity" evidence="4">
    <location>
        <begin position="31"/>
        <end position="48"/>
    </location>
</feature>
<dbReference type="InterPro" id="IPR027417">
    <property type="entry name" value="P-loop_NTPase"/>
</dbReference>
<evidence type="ECO:0000313" key="7">
    <source>
        <dbReference type="Proteomes" id="UP001154282"/>
    </source>
</evidence>
<gene>
    <name evidence="6" type="ORF">LITE_LOCUS18632</name>
</gene>
<sequence>MDTNWHSFLATAALLVAAVSILYRRQKKNSSSKPSPESNSSLSDFDSSTRPLPAGNYEVFLSFRGPDVRTTFADSLYHFLDHSKIRTFFDDEGLRKGEKIAPSLVQAIQESKIYIPILSQGYASSKWCLEELSLMVKSLNQNQGHILLPIFYFVEPRDVRRQEGSYSRAFRQHSRNHDAETVKEWKEALQVVSNMKGWHVTESDGQGAVIDKIFSQVWSHLMGNYRIVTDELIGVESHVKEVRDLLDLDSKGVKIVGIYGMGGIGKTTISKAVYNDVSSRFERSCFLEDIRETLLKNDGAVTLQNKIISSIMRHDSHVKDTSEGIHIIRDKVCKYKVLIVLDNVDRRFEFDNIFGNLRDFSIESRFIMTTRDIRVLDFFEECRLFEAKVMTHIDSFQLFRKHAFGVGDHQEEKEILCEEFVKAAAGLPLALKVIGSLLFRKEKRVWQEKLEELKERPSDTRVHEILKISYNDLTPAEKDIFLDIACFFVGKTKELPFYMWNDCKFYPESSVSSLILRSLLRIDERNQFWMHDHIRDLGRAIVREENIQQSWKRSRIWSEEEALDMLENGKGNDKVEVLRVNLGDRDVLKLTDEEFRNLSGVRFLEVRGGRMTGDFSKILPNIRWLQLCLCRSIPTDVNLKKVIILNLEGSYVRDDWKGWKRVKEGKKLKVVNLRQCEDLVKAPDLSSCGRLEVINLELCTKMGGELHIGNFKNLKLLRLSSSKITELKGDIQMLQDLEEIDASNLTEMPAELPALPTSLKKLWLSSPSVPNLLELKDLEDLCFQHCHGAPEIPGDIWLHLTKLKKLTVSFSYCKSLLLQVESVALPSSLNSLVVSCMQLETLPDLANLSNLIELRLRSVQVDEIHGVGQLKMLEAFAISDAPNLKSLDGLENLVLLQRLTVVYCGALEKLPSISNLTKLHTLVIRSCWALFEIQGLDVSMGESSLTHLEVSCCPKLASVEDLLQSMQALQTLKLTNFQALETLLLRLSSLSKLGNLKNLAELDISYCTSIQKLSGLSTLKNLKNLRIWSGRQLTEMEELDLLESLERLELHRCTSILKLPNLCGLTKLTNMDIIGCTKVTEVMGLERLESLVRLKLNDCASIVRLPDLSALKNLTLLNISGCTQLTEVTGLESLESLQVLAMSRCKSVSKLPDLSILEYLRYLNISKCTQLKEVIGVERLEWLELLAMSQCKSIKQLPDLSGLKYLKHLDIRQCRRLTEIKGLQELKSLEVLGVHDPISAPGLMDGMSELHQKYLM</sequence>
<feature type="region of interest" description="Disordered" evidence="4">
    <location>
        <begin position="28"/>
        <end position="49"/>
    </location>
</feature>
<dbReference type="GO" id="GO:0007165">
    <property type="term" value="P:signal transduction"/>
    <property type="evidence" value="ECO:0007669"/>
    <property type="project" value="InterPro"/>
</dbReference>
<dbReference type="Gene3D" id="3.40.50.10140">
    <property type="entry name" value="Toll/interleukin-1 receptor homology (TIR) domain"/>
    <property type="match status" value="1"/>
</dbReference>
<evidence type="ECO:0000256" key="3">
    <source>
        <dbReference type="ARBA" id="ARBA00023027"/>
    </source>
</evidence>
<dbReference type="InterPro" id="IPR035897">
    <property type="entry name" value="Toll_tir_struct_dom_sf"/>
</dbReference>
<evidence type="ECO:0000259" key="5">
    <source>
        <dbReference type="PROSITE" id="PS50104"/>
    </source>
</evidence>
<organism evidence="6 7">
    <name type="scientific">Linum tenue</name>
    <dbReference type="NCBI Taxonomy" id="586396"/>
    <lineage>
        <taxon>Eukaryota</taxon>
        <taxon>Viridiplantae</taxon>
        <taxon>Streptophyta</taxon>
        <taxon>Embryophyta</taxon>
        <taxon>Tracheophyta</taxon>
        <taxon>Spermatophyta</taxon>
        <taxon>Magnoliopsida</taxon>
        <taxon>eudicotyledons</taxon>
        <taxon>Gunneridae</taxon>
        <taxon>Pentapetalae</taxon>
        <taxon>rosids</taxon>
        <taxon>fabids</taxon>
        <taxon>Malpighiales</taxon>
        <taxon>Linaceae</taxon>
        <taxon>Linum</taxon>
    </lineage>
</organism>
<dbReference type="Proteomes" id="UP001154282">
    <property type="component" value="Unassembled WGS sequence"/>
</dbReference>
<evidence type="ECO:0000256" key="1">
    <source>
        <dbReference type="ARBA" id="ARBA00022614"/>
    </source>
</evidence>